<keyword evidence="3" id="KW-0378">Hydrolase</keyword>
<dbReference type="STRING" id="1123014.SAMN02745746_00858"/>
<dbReference type="InterPro" id="IPR010252">
    <property type="entry name" value="HutF"/>
</dbReference>
<keyword evidence="8" id="KW-1185">Reference proteome</keyword>
<feature type="domain" description="Amidohydrolase-related" evidence="5">
    <location>
        <begin position="53"/>
        <end position="407"/>
    </location>
</feature>
<dbReference type="GO" id="GO:0046872">
    <property type="term" value="F:metal ion binding"/>
    <property type="evidence" value="ECO:0007669"/>
    <property type="project" value="UniProtKB-KW"/>
</dbReference>
<evidence type="ECO:0000256" key="1">
    <source>
        <dbReference type="ARBA" id="ARBA00001947"/>
    </source>
</evidence>
<sequence length="463" mass="50112">MTLSTHSLFAERALLPEGWRRNVLLRWDAHGLLSSVEADALPPEGVKRAAGPVIAGMPNLHSHAFQRAMAGLTEYLGHPQDSFWSWRSLMYRFAGRLTPDTLEAVARQLYVEMAKAGYTSVCEFHYVHHDANGKPYANPAEHCERLIAAAADAGIGLTLLPVLYQQSGFGGKPPLPEQARFIASTDWMLDLLARLRRDHPQHAGLRYGVAPHSLRAVTPATLEALRSGLHGADPGAPIHIHIAEQTKEVDDCVAELGKRPVRWLLDNQPLDERWCLVHATHMTPDETADLAASGAVAGICPTTEANLGDGIFDGVNYLAAGGNWGIGSDSHVSVSLVEELRLLEYSQRLRDRRRNALASADAPVVADRLYAQAVAGGALATGRPVAGLAIGQRADLLVLDAEHPNLAQRVADQLLAGLVFCQHGETPIRDVYAGGRRIVAERRHVSEAAAARGYRQALAELLG</sequence>
<dbReference type="NCBIfam" id="TIGR02022">
    <property type="entry name" value="hutF"/>
    <property type="match status" value="1"/>
</dbReference>
<organism evidence="7 8">
    <name type="scientific">Pseudogulbenkiania subflava DSM 22618</name>
    <dbReference type="NCBI Taxonomy" id="1123014"/>
    <lineage>
        <taxon>Bacteria</taxon>
        <taxon>Pseudomonadati</taxon>
        <taxon>Pseudomonadota</taxon>
        <taxon>Betaproteobacteria</taxon>
        <taxon>Neisseriales</taxon>
        <taxon>Chromobacteriaceae</taxon>
        <taxon>Pseudogulbenkiania</taxon>
    </lineage>
</organism>
<keyword evidence="4" id="KW-0862">Zinc</keyword>
<dbReference type="Pfam" id="PF22429">
    <property type="entry name" value="HutF_N"/>
    <property type="match status" value="1"/>
</dbReference>
<dbReference type="SUPFAM" id="SSF51556">
    <property type="entry name" value="Metallo-dependent hydrolases"/>
    <property type="match status" value="1"/>
</dbReference>
<dbReference type="InterPro" id="IPR032466">
    <property type="entry name" value="Metal_Hydrolase"/>
</dbReference>
<dbReference type="PANTHER" id="PTHR11271">
    <property type="entry name" value="GUANINE DEAMINASE"/>
    <property type="match status" value="1"/>
</dbReference>
<evidence type="ECO:0000256" key="3">
    <source>
        <dbReference type="ARBA" id="ARBA00022801"/>
    </source>
</evidence>
<evidence type="ECO:0000256" key="2">
    <source>
        <dbReference type="ARBA" id="ARBA00022723"/>
    </source>
</evidence>
<dbReference type="CDD" id="cd01313">
    <property type="entry name" value="Met_dep_hydrolase_E"/>
    <property type="match status" value="1"/>
</dbReference>
<dbReference type="Proteomes" id="UP000192920">
    <property type="component" value="Unassembled WGS sequence"/>
</dbReference>
<dbReference type="RefSeq" id="WP_085275195.1">
    <property type="nucleotide sequence ID" value="NZ_FXAG01000003.1"/>
</dbReference>
<dbReference type="EMBL" id="FXAG01000003">
    <property type="protein sequence ID" value="SMF03075.1"/>
    <property type="molecule type" value="Genomic_DNA"/>
</dbReference>
<dbReference type="InterPro" id="IPR006680">
    <property type="entry name" value="Amidohydro-rel"/>
</dbReference>
<dbReference type="GO" id="GO:0005829">
    <property type="term" value="C:cytosol"/>
    <property type="evidence" value="ECO:0007669"/>
    <property type="project" value="TreeGrafter"/>
</dbReference>
<feature type="domain" description="Formimidoylglutamate deiminase N-terminal" evidence="6">
    <location>
        <begin position="6"/>
        <end position="43"/>
    </location>
</feature>
<dbReference type="InterPro" id="IPR051607">
    <property type="entry name" value="Metallo-dep_hydrolases"/>
</dbReference>
<reference evidence="8" key="1">
    <citation type="submission" date="2017-04" db="EMBL/GenBank/DDBJ databases">
        <authorList>
            <person name="Varghese N."/>
            <person name="Submissions S."/>
        </authorList>
    </citation>
    <scope>NUCLEOTIDE SEQUENCE [LARGE SCALE GENOMIC DNA]</scope>
    <source>
        <strain evidence="8">DSM 22618</strain>
    </source>
</reference>
<dbReference type="NCBIfam" id="NF006681">
    <property type="entry name" value="PRK09229.1-2"/>
    <property type="match status" value="1"/>
</dbReference>
<dbReference type="Pfam" id="PF01979">
    <property type="entry name" value="Amidohydro_1"/>
    <property type="match status" value="1"/>
</dbReference>
<keyword evidence="2" id="KW-0479">Metal-binding</keyword>
<name>A0A1Y6BIT2_9NEIS</name>
<dbReference type="Gene3D" id="2.30.40.10">
    <property type="entry name" value="Urease, subunit C, domain 1"/>
    <property type="match status" value="1"/>
</dbReference>
<evidence type="ECO:0000256" key="4">
    <source>
        <dbReference type="ARBA" id="ARBA00022833"/>
    </source>
</evidence>
<dbReference type="AlphaFoldDB" id="A0A1Y6BIT2"/>
<protein>
    <submittedName>
        <fullName evidence="7">Formimidoylglutamate deiminase</fullName>
    </submittedName>
</protein>
<evidence type="ECO:0000259" key="6">
    <source>
        <dbReference type="Pfam" id="PF22429"/>
    </source>
</evidence>
<proteinExistence type="predicted"/>
<dbReference type="SUPFAM" id="SSF51338">
    <property type="entry name" value="Composite domain of metallo-dependent hydrolases"/>
    <property type="match status" value="1"/>
</dbReference>
<dbReference type="InterPro" id="IPR011059">
    <property type="entry name" value="Metal-dep_hydrolase_composite"/>
</dbReference>
<comment type="cofactor">
    <cofactor evidence="1">
        <name>Zn(2+)</name>
        <dbReference type="ChEBI" id="CHEBI:29105"/>
    </cofactor>
</comment>
<dbReference type="Gene3D" id="3.20.20.140">
    <property type="entry name" value="Metal-dependent hydrolases"/>
    <property type="match status" value="1"/>
</dbReference>
<accession>A0A1Y6BIT2</accession>
<evidence type="ECO:0000259" key="5">
    <source>
        <dbReference type="Pfam" id="PF01979"/>
    </source>
</evidence>
<dbReference type="NCBIfam" id="NF006684">
    <property type="entry name" value="PRK09229.1-5"/>
    <property type="match status" value="1"/>
</dbReference>
<evidence type="ECO:0000313" key="7">
    <source>
        <dbReference type="EMBL" id="SMF03075.1"/>
    </source>
</evidence>
<evidence type="ECO:0000313" key="8">
    <source>
        <dbReference type="Proteomes" id="UP000192920"/>
    </source>
</evidence>
<dbReference type="PANTHER" id="PTHR11271:SF48">
    <property type="entry name" value="AMIDOHYDROLASE-RELATED DOMAIN-CONTAINING PROTEIN"/>
    <property type="match status" value="1"/>
</dbReference>
<dbReference type="InterPro" id="IPR055156">
    <property type="entry name" value="HutF-like_N"/>
</dbReference>
<dbReference type="GO" id="GO:0019239">
    <property type="term" value="F:deaminase activity"/>
    <property type="evidence" value="ECO:0007669"/>
    <property type="project" value="TreeGrafter"/>
</dbReference>
<gene>
    <name evidence="7" type="ORF">SAMN02745746_00858</name>
</gene>